<evidence type="ECO:0000259" key="1">
    <source>
        <dbReference type="Pfam" id="PF15635"/>
    </source>
</evidence>
<evidence type="ECO:0000313" key="2">
    <source>
        <dbReference type="EMBL" id="MTV56445.1"/>
    </source>
</evidence>
<dbReference type="AlphaFoldDB" id="A0A6I3T6B2"/>
<gene>
    <name evidence="2" type="ORF">GM672_27395</name>
</gene>
<organism evidence="2 3">
    <name type="scientific">Pseudoduganella buxea</name>
    <dbReference type="NCBI Taxonomy" id="1949069"/>
    <lineage>
        <taxon>Bacteria</taxon>
        <taxon>Pseudomonadati</taxon>
        <taxon>Pseudomonadota</taxon>
        <taxon>Betaproteobacteria</taxon>
        <taxon>Burkholderiales</taxon>
        <taxon>Oxalobacteraceae</taxon>
        <taxon>Telluria group</taxon>
        <taxon>Pseudoduganella</taxon>
    </lineage>
</organism>
<dbReference type="InterPro" id="IPR028917">
    <property type="entry name" value="Tox-GHH2_domain"/>
</dbReference>
<name>A0A6I3T6B2_9BURK</name>
<protein>
    <recommendedName>
        <fullName evidence="1">Tox-GHH2 domain-containing protein</fullName>
    </recommendedName>
</protein>
<sequence>SITASGATRVSGIYRQHRLPKNSADRSWLLETDVSTIDSAPQGHHLVPGGSVKDTCPGYNHNRAPTVCVEGTSQNHGSHKRAHEALAREHEALDQNGRVDSNGTMSMNDSLNAATESHQKAFPLSKCSKKCIRAQLDSYYQKCGNARAKMVNEQAKPAMPANTSGGSAD</sequence>
<feature type="non-terminal residue" evidence="2">
    <location>
        <position position="1"/>
    </location>
</feature>
<proteinExistence type="predicted"/>
<comment type="caution">
    <text evidence="2">The sequence shown here is derived from an EMBL/GenBank/DDBJ whole genome shotgun (WGS) entry which is preliminary data.</text>
</comment>
<reference evidence="2 3" key="1">
    <citation type="submission" date="2019-11" db="EMBL/GenBank/DDBJ databases">
        <title>Type strains purchased from KCTC, JCM and DSMZ.</title>
        <authorList>
            <person name="Lu H."/>
        </authorList>
    </citation>
    <scope>NUCLEOTIDE SEQUENCE [LARGE SCALE GENOMIC DNA]</scope>
    <source>
        <strain evidence="2 3">KCTC 52429</strain>
    </source>
</reference>
<evidence type="ECO:0000313" key="3">
    <source>
        <dbReference type="Proteomes" id="UP000430634"/>
    </source>
</evidence>
<dbReference type="EMBL" id="WNKZ01000187">
    <property type="protein sequence ID" value="MTV56445.1"/>
    <property type="molecule type" value="Genomic_DNA"/>
</dbReference>
<dbReference type="Proteomes" id="UP000430634">
    <property type="component" value="Unassembled WGS sequence"/>
</dbReference>
<feature type="domain" description="Tox-GHH2" evidence="1">
    <location>
        <begin position="56"/>
        <end position="139"/>
    </location>
</feature>
<dbReference type="Pfam" id="PF15635">
    <property type="entry name" value="Tox-GHH2"/>
    <property type="match status" value="1"/>
</dbReference>
<accession>A0A6I3T6B2</accession>